<evidence type="ECO:0000313" key="5">
    <source>
        <dbReference type="Proteomes" id="UP000078561"/>
    </source>
</evidence>
<feature type="region of interest" description="Disordered" evidence="1">
    <location>
        <begin position="658"/>
        <end position="690"/>
    </location>
</feature>
<feature type="region of interest" description="Disordered" evidence="1">
    <location>
        <begin position="105"/>
        <end position="128"/>
    </location>
</feature>
<reference evidence="4" key="1">
    <citation type="submission" date="2016-04" db="EMBL/GenBank/DDBJ databases">
        <authorList>
            <person name="Evans L.H."/>
            <person name="Alamgir A."/>
            <person name="Owens N."/>
            <person name="Weber N.D."/>
            <person name="Virtaneva K."/>
            <person name="Barbian K."/>
            <person name="Babar A."/>
            <person name="Rosenke K."/>
        </authorList>
    </citation>
    <scope>NUCLEOTIDE SEQUENCE [LARGE SCALE GENOMIC DNA]</scope>
    <source>
        <strain evidence="4">CBS 101.48</strain>
    </source>
</reference>
<dbReference type="InParanoid" id="A0A163MDS3"/>
<evidence type="ECO:0000259" key="2">
    <source>
        <dbReference type="PROSITE" id="PS50090"/>
    </source>
</evidence>
<feature type="region of interest" description="Disordered" evidence="1">
    <location>
        <begin position="310"/>
        <end position="376"/>
    </location>
</feature>
<keyword evidence="5" id="KW-1185">Reference proteome</keyword>
<feature type="compositionally biased region" description="Polar residues" evidence="1">
    <location>
        <begin position="467"/>
        <end position="478"/>
    </location>
</feature>
<dbReference type="AlphaFoldDB" id="A0A163MDS3"/>
<dbReference type="PROSITE" id="PS51294">
    <property type="entry name" value="HTH_MYB"/>
    <property type="match status" value="1"/>
</dbReference>
<dbReference type="SMART" id="SM00717">
    <property type="entry name" value="SANT"/>
    <property type="match status" value="1"/>
</dbReference>
<dbReference type="Proteomes" id="UP000078561">
    <property type="component" value="Unassembled WGS sequence"/>
</dbReference>
<evidence type="ECO:0000313" key="4">
    <source>
        <dbReference type="EMBL" id="SAM03879.1"/>
    </source>
</evidence>
<dbReference type="STRING" id="4829.A0A163MDS3"/>
<feature type="domain" description="Myb-like" evidence="2">
    <location>
        <begin position="554"/>
        <end position="598"/>
    </location>
</feature>
<dbReference type="InterPro" id="IPR009057">
    <property type="entry name" value="Homeodomain-like_sf"/>
</dbReference>
<feature type="compositionally biased region" description="Low complexity" evidence="1">
    <location>
        <begin position="453"/>
        <end position="466"/>
    </location>
</feature>
<dbReference type="SUPFAM" id="SSF46689">
    <property type="entry name" value="Homeodomain-like"/>
    <property type="match status" value="1"/>
</dbReference>
<organism evidence="4">
    <name type="scientific">Absidia glauca</name>
    <name type="common">Pin mould</name>
    <dbReference type="NCBI Taxonomy" id="4829"/>
    <lineage>
        <taxon>Eukaryota</taxon>
        <taxon>Fungi</taxon>
        <taxon>Fungi incertae sedis</taxon>
        <taxon>Mucoromycota</taxon>
        <taxon>Mucoromycotina</taxon>
        <taxon>Mucoromycetes</taxon>
        <taxon>Mucorales</taxon>
        <taxon>Cunninghamellaceae</taxon>
        <taxon>Absidia</taxon>
    </lineage>
</organism>
<accession>A0A163MDS3</accession>
<dbReference type="CDD" id="cd00167">
    <property type="entry name" value="SANT"/>
    <property type="match status" value="1"/>
</dbReference>
<dbReference type="Pfam" id="PF00249">
    <property type="entry name" value="Myb_DNA-binding"/>
    <property type="match status" value="1"/>
</dbReference>
<dbReference type="Gene3D" id="1.10.10.60">
    <property type="entry name" value="Homeodomain-like"/>
    <property type="match status" value="1"/>
</dbReference>
<dbReference type="EMBL" id="LT554307">
    <property type="protein sequence ID" value="SAM03879.1"/>
    <property type="molecule type" value="Genomic_DNA"/>
</dbReference>
<feature type="region of interest" description="Disordered" evidence="1">
    <location>
        <begin position="394"/>
        <end position="511"/>
    </location>
</feature>
<feature type="compositionally biased region" description="Polar residues" evidence="1">
    <location>
        <begin position="401"/>
        <end position="417"/>
    </location>
</feature>
<feature type="compositionally biased region" description="Polar residues" evidence="1">
    <location>
        <begin position="679"/>
        <end position="690"/>
    </location>
</feature>
<feature type="domain" description="HTH myb-type" evidence="3">
    <location>
        <begin position="553"/>
        <end position="602"/>
    </location>
</feature>
<feature type="region of interest" description="Disordered" evidence="1">
    <location>
        <begin position="1"/>
        <end position="26"/>
    </location>
</feature>
<feature type="compositionally biased region" description="Low complexity" evidence="1">
    <location>
        <begin position="106"/>
        <end position="119"/>
    </location>
</feature>
<evidence type="ECO:0000256" key="1">
    <source>
        <dbReference type="SAM" id="MobiDB-lite"/>
    </source>
</evidence>
<feature type="compositionally biased region" description="Polar residues" evidence="1">
    <location>
        <begin position="12"/>
        <end position="26"/>
    </location>
</feature>
<gene>
    <name evidence="4" type="primary">ABSGL_09735.1 scaffold 11617</name>
</gene>
<dbReference type="InterPro" id="IPR017930">
    <property type="entry name" value="Myb_dom"/>
</dbReference>
<dbReference type="PROSITE" id="PS50090">
    <property type="entry name" value="MYB_LIKE"/>
    <property type="match status" value="1"/>
</dbReference>
<proteinExistence type="predicted"/>
<name>A0A163MDS3_ABSGL</name>
<sequence length="690" mass="77028">MNTRAQYHHYGTSPQVSPSNTPATDNNLGKSTVYMPTNSSHLNHIFDSITSQIQQQNHNVQWKLELTFFDDRHPHDTLEPPRSGPTNSPLVSSPAITASTTRHHIAPSGVSGASSSSPSTQYHNHQRQQQYMNDDGSLAITSRTQYPWDFVVPLSSETWSKPIPEEIQHQLKDANDRQKYMEDVIHAQAVQIGRSTYLGNDAESAIATMRSIYLMMANEQKLRYTAEIKLQHKKITMLDRKLKRLASILETIESIQPATKETGVEKDDLLQEKRQLLRKLHLAELRLSARDAEMEYIIQQQQLYSAMKHYNSNSNNNSTTASGDRGSASPDSAKTARRSPTPHLGRKGPPYLFQQQYSPKMRSSIRPSTTNRHHQKLSGLESLGILADHMLSDPDFEHNKASPTIASSPLKQSTTLPLSHHHQQQQQQQQQHRSYQLHGESPSPKLQKHNMTPSSKPPLSSSLGSSHQQYSDQHSTYRPSEPFDDVPWVSPANSKSDNAFLERQPRRSKRSIDSATALLSIPMLSSSFHPIAESPERELDAVKKRTRLYNVTTWAPDEDDQLRHSVSFYGSTGNWEKIANTLQGRSSQQCQQRWEILNSSTTTPTSAAVAAAAVTRTPEPTVMGGINARQSPSIAALLDNTDGTIPLPASSSLAMSPLASTSYQQHSNTIGDRLYPPSSLYQSHSTSHTP</sequence>
<protein>
    <submittedName>
        <fullName evidence="4">Uncharacterized protein</fullName>
    </submittedName>
</protein>
<dbReference type="OrthoDB" id="2143914at2759"/>
<evidence type="ECO:0000259" key="3">
    <source>
        <dbReference type="PROSITE" id="PS51294"/>
    </source>
</evidence>
<dbReference type="InterPro" id="IPR001005">
    <property type="entry name" value="SANT/Myb"/>
</dbReference>